<keyword evidence="1" id="KW-0223">Dioxygenase</keyword>
<accession>A0A4V1EDS4</accession>
<proteinExistence type="predicted"/>
<dbReference type="SUPFAM" id="SSF54593">
    <property type="entry name" value="Glyoxalase/Bleomycin resistance protein/Dihydroxybiphenyl dioxygenase"/>
    <property type="match status" value="2"/>
</dbReference>
<evidence type="ECO:0000313" key="1">
    <source>
        <dbReference type="EMBL" id="MBB3220373.1"/>
    </source>
</evidence>
<protein>
    <submittedName>
        <fullName evidence="1">Catechol 2,3-dioxygenase-like lactoylglutathione lyase family enzyme</fullName>
    </submittedName>
</protein>
<dbReference type="GO" id="GO:0016829">
    <property type="term" value="F:lyase activity"/>
    <property type="evidence" value="ECO:0007669"/>
    <property type="project" value="UniProtKB-KW"/>
</dbReference>
<dbReference type="Proteomes" id="UP000298763">
    <property type="component" value="Chromosome"/>
</dbReference>
<gene>
    <name evidence="2" type="ORF">FCL38_17970</name>
    <name evidence="1" type="ORF">FHS02_001172</name>
</gene>
<reference evidence="1 4" key="2">
    <citation type="submission" date="2020-08" db="EMBL/GenBank/DDBJ databases">
        <title>Genomic Encyclopedia of Type Strains, Phase III (KMG-III): the genomes of soil and plant-associated and newly described type strains.</title>
        <authorList>
            <person name="Whitman W."/>
        </authorList>
    </citation>
    <scope>NUCLEOTIDE SEQUENCE [LARGE SCALE GENOMIC DNA]</scope>
    <source>
        <strain evidence="1 4">CECT 7753</strain>
    </source>
</reference>
<dbReference type="Proteomes" id="UP000584325">
    <property type="component" value="Unassembled WGS sequence"/>
</dbReference>
<dbReference type="OrthoDB" id="8852588at2"/>
<dbReference type="GO" id="GO:0051213">
    <property type="term" value="F:dioxygenase activity"/>
    <property type="evidence" value="ECO:0007669"/>
    <property type="project" value="UniProtKB-KW"/>
</dbReference>
<dbReference type="InterPro" id="IPR029068">
    <property type="entry name" value="Glyas_Bleomycin-R_OHBP_Dase"/>
</dbReference>
<dbReference type="AlphaFoldDB" id="A0A4V1EDS4"/>
<dbReference type="RefSeq" id="WP_137314931.1">
    <property type="nucleotide sequence ID" value="NZ_CP040017.1"/>
</dbReference>
<organism evidence="1 4">
    <name type="scientific">Pseudoduganella umbonata</name>
    <dbReference type="NCBI Taxonomy" id="864828"/>
    <lineage>
        <taxon>Bacteria</taxon>
        <taxon>Pseudomonadati</taxon>
        <taxon>Pseudomonadota</taxon>
        <taxon>Betaproteobacteria</taxon>
        <taxon>Burkholderiales</taxon>
        <taxon>Oxalobacteraceae</taxon>
        <taxon>Telluria group</taxon>
        <taxon>Pseudoduganella</taxon>
    </lineage>
</organism>
<dbReference type="EMBL" id="CP040017">
    <property type="protein sequence ID" value="QCP12091.1"/>
    <property type="molecule type" value="Genomic_DNA"/>
</dbReference>
<evidence type="ECO:0000313" key="2">
    <source>
        <dbReference type="EMBL" id="QCP12091.1"/>
    </source>
</evidence>
<dbReference type="EMBL" id="JACHXS010000002">
    <property type="protein sequence ID" value="MBB3220373.1"/>
    <property type="molecule type" value="Genomic_DNA"/>
</dbReference>
<reference evidence="2 3" key="1">
    <citation type="submission" date="2019-05" db="EMBL/GenBank/DDBJ databases">
        <title>Draft Genome Sequences of Six Type Strains of the Genus Massilia.</title>
        <authorList>
            <person name="Miess H."/>
            <person name="Frediansyhah A."/>
            <person name="Gross H."/>
        </authorList>
    </citation>
    <scope>NUCLEOTIDE SEQUENCE [LARGE SCALE GENOMIC DNA]</scope>
    <source>
        <strain evidence="2 3">DSMZ 26121</strain>
    </source>
</reference>
<keyword evidence="1" id="KW-0560">Oxidoreductase</keyword>
<evidence type="ECO:0000313" key="3">
    <source>
        <dbReference type="Proteomes" id="UP000298763"/>
    </source>
</evidence>
<name>A0A4V1EDS4_9BURK</name>
<sequence>MTNVTIIIPAENVAEVKSYYRDVLLFVEEDGVFLLPVGNSSIALQVMAVTQESMQRYPPKKNFPIFNCMVEKNFLSYCWMIYQNGGLFDEVCKCEEGYYARVRDPADNLFEISCASFDEDSAGFDVEEISKCLKLTFKRSQSCMKASPSVFIILPVDNCAEAKLYYRDVLSFKEMNGLLYLPVDNFAACIKLTKIDEQEEKFFPPERRYMSFSYALERNFLSHCLTMYKKGALFDTACELPGGYFARVYDPAGNQFEIFCESFDEDDDAVSSAEMPFFFRY</sequence>
<keyword evidence="3" id="KW-1185">Reference proteome</keyword>
<keyword evidence="1" id="KW-0456">Lyase</keyword>
<evidence type="ECO:0000313" key="4">
    <source>
        <dbReference type="Proteomes" id="UP000584325"/>
    </source>
</evidence>